<name>A0AAV7V0F7_PLEWA</name>
<sequence>MKKLWLSYKGRTENRSGCRWLKEPSSKEAGGFVSESLTATPRRFIRSSRATKAEAREEQRTYARRAPGSDTQHLPLDTFMELYAQRHMAKYAHTMEDREFCSGSLCGLNTHSCS</sequence>
<comment type="caution">
    <text evidence="2">The sequence shown here is derived from an EMBL/GenBank/DDBJ whole genome shotgun (WGS) entry which is preliminary data.</text>
</comment>
<gene>
    <name evidence="2" type="ORF">NDU88_003596</name>
</gene>
<dbReference type="EMBL" id="JANPWB010000004">
    <property type="protein sequence ID" value="KAJ1194307.1"/>
    <property type="molecule type" value="Genomic_DNA"/>
</dbReference>
<accession>A0AAV7V0F7</accession>
<evidence type="ECO:0000313" key="2">
    <source>
        <dbReference type="EMBL" id="KAJ1194307.1"/>
    </source>
</evidence>
<organism evidence="2 3">
    <name type="scientific">Pleurodeles waltl</name>
    <name type="common">Iberian ribbed newt</name>
    <dbReference type="NCBI Taxonomy" id="8319"/>
    <lineage>
        <taxon>Eukaryota</taxon>
        <taxon>Metazoa</taxon>
        <taxon>Chordata</taxon>
        <taxon>Craniata</taxon>
        <taxon>Vertebrata</taxon>
        <taxon>Euteleostomi</taxon>
        <taxon>Amphibia</taxon>
        <taxon>Batrachia</taxon>
        <taxon>Caudata</taxon>
        <taxon>Salamandroidea</taxon>
        <taxon>Salamandridae</taxon>
        <taxon>Pleurodelinae</taxon>
        <taxon>Pleurodeles</taxon>
    </lineage>
</organism>
<keyword evidence="3" id="KW-1185">Reference proteome</keyword>
<evidence type="ECO:0000313" key="3">
    <source>
        <dbReference type="Proteomes" id="UP001066276"/>
    </source>
</evidence>
<evidence type="ECO:0000256" key="1">
    <source>
        <dbReference type="SAM" id="MobiDB-lite"/>
    </source>
</evidence>
<feature type="compositionally biased region" description="Basic and acidic residues" evidence="1">
    <location>
        <begin position="51"/>
        <end position="61"/>
    </location>
</feature>
<feature type="region of interest" description="Disordered" evidence="1">
    <location>
        <begin position="47"/>
        <end position="73"/>
    </location>
</feature>
<dbReference type="AlphaFoldDB" id="A0AAV7V0F7"/>
<dbReference type="Proteomes" id="UP001066276">
    <property type="component" value="Chromosome 2_2"/>
</dbReference>
<reference evidence="2" key="1">
    <citation type="journal article" date="2022" name="bioRxiv">
        <title>Sequencing and chromosome-scale assembly of the giantPleurodeles waltlgenome.</title>
        <authorList>
            <person name="Brown T."/>
            <person name="Elewa A."/>
            <person name="Iarovenko S."/>
            <person name="Subramanian E."/>
            <person name="Araus A.J."/>
            <person name="Petzold A."/>
            <person name="Susuki M."/>
            <person name="Suzuki K.-i.T."/>
            <person name="Hayashi T."/>
            <person name="Toyoda A."/>
            <person name="Oliveira C."/>
            <person name="Osipova E."/>
            <person name="Leigh N.D."/>
            <person name="Simon A."/>
            <person name="Yun M.H."/>
        </authorList>
    </citation>
    <scope>NUCLEOTIDE SEQUENCE</scope>
    <source>
        <strain evidence="2">20211129_DDA</strain>
        <tissue evidence="2">Liver</tissue>
    </source>
</reference>
<protein>
    <submittedName>
        <fullName evidence="2">Uncharacterized protein</fullName>
    </submittedName>
</protein>
<proteinExistence type="predicted"/>